<dbReference type="Pfam" id="PF07715">
    <property type="entry name" value="Plug"/>
    <property type="match status" value="1"/>
</dbReference>
<keyword evidence="3" id="KW-1134">Transmembrane beta strand</keyword>
<dbReference type="EMBL" id="JAUOPB010000014">
    <property type="protein sequence ID" value="MDO6424346.1"/>
    <property type="molecule type" value="Genomic_DNA"/>
</dbReference>
<protein>
    <submittedName>
        <fullName evidence="8">TonB-dependent receptor</fullName>
    </submittedName>
</protein>
<dbReference type="PROSITE" id="PS52016">
    <property type="entry name" value="TONB_DEPENDENT_REC_3"/>
    <property type="match status" value="1"/>
</dbReference>
<proteinExistence type="inferred from homology"/>
<reference evidence="8" key="1">
    <citation type="submission" date="2023-07" db="EMBL/GenBank/DDBJ databases">
        <title>Genome content predicts the carbon catabolic preferences of heterotrophic bacteria.</title>
        <authorList>
            <person name="Gralka M."/>
        </authorList>
    </citation>
    <scope>NUCLEOTIDE SEQUENCE</scope>
    <source>
        <strain evidence="8">I3M17_2</strain>
    </source>
</reference>
<keyword evidence="8" id="KW-0675">Receptor</keyword>
<keyword evidence="3 4" id="KW-0472">Membrane</keyword>
<evidence type="ECO:0000313" key="9">
    <source>
        <dbReference type="Proteomes" id="UP001169760"/>
    </source>
</evidence>
<keyword evidence="1" id="KW-0406">Ion transport</keyword>
<evidence type="ECO:0000256" key="4">
    <source>
        <dbReference type="RuleBase" id="RU003357"/>
    </source>
</evidence>
<dbReference type="InterPro" id="IPR012910">
    <property type="entry name" value="Plug_dom"/>
</dbReference>
<dbReference type="RefSeq" id="WP_216064615.1">
    <property type="nucleotide sequence ID" value="NZ_JAHKPP010000031.1"/>
</dbReference>
<dbReference type="InterPro" id="IPR039426">
    <property type="entry name" value="TonB-dep_rcpt-like"/>
</dbReference>
<keyword evidence="2 4" id="KW-0798">TonB box</keyword>
<keyword evidence="3" id="KW-0813">Transport</keyword>
<dbReference type="PANTHER" id="PTHR32552:SF81">
    <property type="entry name" value="TONB-DEPENDENT OUTER MEMBRANE RECEPTOR"/>
    <property type="match status" value="1"/>
</dbReference>
<evidence type="ECO:0000256" key="3">
    <source>
        <dbReference type="PROSITE-ProRule" id="PRU01360"/>
    </source>
</evidence>
<dbReference type="Pfam" id="PF00593">
    <property type="entry name" value="TonB_dep_Rec_b-barrel"/>
    <property type="match status" value="1"/>
</dbReference>
<dbReference type="InterPro" id="IPR000531">
    <property type="entry name" value="Beta-barrel_TonB"/>
</dbReference>
<feature type="signal peptide" evidence="5">
    <location>
        <begin position="1"/>
        <end position="26"/>
    </location>
</feature>
<organism evidence="8 9">
    <name type="scientific">Saccharophagus degradans</name>
    <dbReference type="NCBI Taxonomy" id="86304"/>
    <lineage>
        <taxon>Bacteria</taxon>
        <taxon>Pseudomonadati</taxon>
        <taxon>Pseudomonadota</taxon>
        <taxon>Gammaproteobacteria</taxon>
        <taxon>Cellvibrionales</taxon>
        <taxon>Cellvibrionaceae</taxon>
        <taxon>Saccharophagus</taxon>
    </lineage>
</organism>
<evidence type="ECO:0000259" key="7">
    <source>
        <dbReference type="Pfam" id="PF07715"/>
    </source>
</evidence>
<comment type="subcellular location">
    <subcellularLocation>
        <location evidence="3">Cell outer membrane</location>
        <topology evidence="3">Multi-pass membrane protein</topology>
    </subcellularLocation>
</comment>
<evidence type="ECO:0000256" key="2">
    <source>
        <dbReference type="ARBA" id="ARBA00023077"/>
    </source>
</evidence>
<sequence length="714" mass="78631">MNTCLSRFSLTSLSLAVALASQTSFANDKLEEIIVTGELRDANALSVANSVSIVNASTLAARNTQHLEDVFNLAPNVNYSTGASRGRFILIRGIGERSQFVDPVNPSVGVMLDGIDMTGISTGITALDTKQVEIFRGPQGTLFGANALAGLVNVVSNDVSDAPSGKISAGFGTYGAFDAGLTLSSPLNDVAGWRAAVKQTNSDGFIENTHLNRKDTNNIDEFSAKNLLTFDFGKSLAMRWVTYYIDVDNGYDAFSLDNNRKTLSDEPGHDRQTTLATALHTTYSGSDMVDLEVVASVAESEIEYGYDEDWAYRDICSIDSECAYWQYSTSDNYERDNSNTALDVRLISKGDSKFAWVAGAYVRSQDVELSRTRINNDSNDDFYSLPRVPEVTPYTSDYTTTNSAIYGEVRSTLSATTTLVTGLRLERISSDFIDSNGSTFNPGETLWGGKMALEVQISDHEMVYGLVSRGYKGNGFNTEVDLEEEDKTFDTETMVNFELGTKGQWLDNTVTGQFALFYQLRNDIQVKQSNAYEEDGTIQFIDSINNAAEGVNYGAEMELLWSPVENITLFSNVGLLQTSFKEFSNTSHVDGTKDMDGRDQPHAPNYQYSTGATFQFGDLLSARFEIEGKDDFYFSANHEEKAAAYTLLNARIAYQLDEIEFALWAKNLTDVTVETRGFYFGHDFGNDPRKFYAAEPYSQKGAPRTVGVSASLSF</sequence>
<dbReference type="AlphaFoldDB" id="A0AAW7XCQ7"/>
<feature type="domain" description="TonB-dependent receptor-like beta-barrel" evidence="6">
    <location>
        <begin position="232"/>
        <end position="668"/>
    </location>
</feature>
<accession>A0AAW7XCQ7</accession>
<evidence type="ECO:0000313" key="8">
    <source>
        <dbReference type="EMBL" id="MDO6424346.1"/>
    </source>
</evidence>
<name>A0AAW7XCQ7_9GAMM</name>
<keyword evidence="3" id="KW-0812">Transmembrane</keyword>
<keyword evidence="3" id="KW-0998">Cell outer membrane</keyword>
<keyword evidence="5" id="KW-0732">Signal</keyword>
<comment type="similarity">
    <text evidence="3 4">Belongs to the TonB-dependent receptor family.</text>
</comment>
<evidence type="ECO:0000259" key="6">
    <source>
        <dbReference type="Pfam" id="PF00593"/>
    </source>
</evidence>
<dbReference type="Proteomes" id="UP001169760">
    <property type="component" value="Unassembled WGS sequence"/>
</dbReference>
<evidence type="ECO:0000256" key="5">
    <source>
        <dbReference type="SAM" id="SignalP"/>
    </source>
</evidence>
<dbReference type="GO" id="GO:0006811">
    <property type="term" value="P:monoatomic ion transport"/>
    <property type="evidence" value="ECO:0007669"/>
    <property type="project" value="UniProtKB-KW"/>
</dbReference>
<feature type="domain" description="TonB-dependent receptor plug" evidence="7">
    <location>
        <begin position="46"/>
        <end position="150"/>
    </location>
</feature>
<dbReference type="GO" id="GO:0009279">
    <property type="term" value="C:cell outer membrane"/>
    <property type="evidence" value="ECO:0007669"/>
    <property type="project" value="UniProtKB-SubCell"/>
</dbReference>
<evidence type="ECO:0000256" key="1">
    <source>
        <dbReference type="ARBA" id="ARBA00023065"/>
    </source>
</evidence>
<feature type="chain" id="PRO_5043857726" evidence="5">
    <location>
        <begin position="27"/>
        <end position="714"/>
    </location>
</feature>
<comment type="caution">
    <text evidence="8">The sequence shown here is derived from an EMBL/GenBank/DDBJ whole genome shotgun (WGS) entry which is preliminary data.</text>
</comment>
<gene>
    <name evidence="8" type="ORF">Q4521_17810</name>
</gene>
<dbReference type="PANTHER" id="PTHR32552">
    <property type="entry name" value="FERRICHROME IRON RECEPTOR-RELATED"/>
    <property type="match status" value="1"/>
</dbReference>